<dbReference type="Gene3D" id="3.20.20.70">
    <property type="entry name" value="Aldolase class I"/>
    <property type="match status" value="1"/>
</dbReference>
<dbReference type="SUPFAM" id="SSF49785">
    <property type="entry name" value="Galactose-binding domain-like"/>
    <property type="match status" value="1"/>
</dbReference>
<dbReference type="InterPro" id="IPR017853">
    <property type="entry name" value="GH"/>
</dbReference>
<feature type="chain" id="PRO_5011659799" description="Alpha-galactosidase" evidence="6">
    <location>
        <begin position="25"/>
        <end position="632"/>
    </location>
</feature>
<dbReference type="OrthoDB" id="9807519at2"/>
<dbReference type="Gene3D" id="2.60.40.1180">
    <property type="entry name" value="Golgi alpha-mannosidase II"/>
    <property type="match status" value="1"/>
</dbReference>
<dbReference type="Pfam" id="PF08305">
    <property type="entry name" value="NPCBM"/>
    <property type="match status" value="1"/>
</dbReference>
<evidence type="ECO:0000256" key="2">
    <source>
        <dbReference type="ARBA" id="ARBA00022729"/>
    </source>
</evidence>
<organism evidence="8 9">
    <name type="scientific">Croceicoccus marinus</name>
    <dbReference type="NCBI Taxonomy" id="450378"/>
    <lineage>
        <taxon>Bacteria</taxon>
        <taxon>Pseudomonadati</taxon>
        <taxon>Pseudomonadota</taxon>
        <taxon>Alphaproteobacteria</taxon>
        <taxon>Sphingomonadales</taxon>
        <taxon>Erythrobacteraceae</taxon>
        <taxon>Croceicoccus</taxon>
    </lineage>
</organism>
<name>A0A1Z1FA25_9SPHN</name>
<keyword evidence="9" id="KW-1185">Reference proteome</keyword>
<feature type="signal peptide" evidence="6">
    <location>
        <begin position="1"/>
        <end position="24"/>
    </location>
</feature>
<dbReference type="GO" id="GO:0005975">
    <property type="term" value="P:carbohydrate metabolic process"/>
    <property type="evidence" value="ECO:0007669"/>
    <property type="project" value="InterPro"/>
</dbReference>
<keyword evidence="5" id="KW-1015">Disulfide bond</keyword>
<dbReference type="SUPFAM" id="SSF51011">
    <property type="entry name" value="Glycosyl hydrolase domain"/>
    <property type="match status" value="1"/>
</dbReference>
<accession>A0A1Z1FA25</accession>
<dbReference type="EC" id="3.2.1.22" evidence="5"/>
<proteinExistence type="inferred from homology"/>
<feature type="domain" description="Glycosyl hydrolase family 98 putative carbohydrate-binding module" evidence="7">
    <location>
        <begin position="485"/>
        <end position="632"/>
    </location>
</feature>
<evidence type="ECO:0000313" key="9">
    <source>
        <dbReference type="Proteomes" id="UP000195807"/>
    </source>
</evidence>
<reference evidence="8 9" key="1">
    <citation type="submission" date="2017-01" db="EMBL/GenBank/DDBJ databases">
        <title>Complete genome sequence of esterase-producing bacterium Croceicoccus marinus E4A9.</title>
        <authorList>
            <person name="Wu Y.-H."/>
            <person name="Cheng H."/>
            <person name="Xu L."/>
            <person name="Huo Y.-Y."/>
            <person name="Wang C.-S."/>
            <person name="Xu X.-W."/>
        </authorList>
    </citation>
    <scope>NUCLEOTIDE SEQUENCE [LARGE SCALE GENOMIC DNA]</scope>
    <source>
        <strain evidence="8 9">E4A9</strain>
    </source>
</reference>
<comment type="catalytic activity">
    <reaction evidence="5">
        <text>Hydrolysis of terminal, non-reducing alpha-D-galactose residues in alpha-D-galactosides, including galactose oligosaccharides, galactomannans and galactolipids.</text>
        <dbReference type="EC" id="3.2.1.22"/>
    </reaction>
</comment>
<evidence type="ECO:0000256" key="5">
    <source>
        <dbReference type="RuleBase" id="RU361168"/>
    </source>
</evidence>
<dbReference type="PANTHER" id="PTHR11452">
    <property type="entry name" value="ALPHA-GALACTOSIDASE/ALPHA-N-ACETYLGALACTOSAMINIDASE"/>
    <property type="match status" value="1"/>
</dbReference>
<dbReference type="SMART" id="SM00776">
    <property type="entry name" value="NPCBM"/>
    <property type="match status" value="1"/>
</dbReference>
<dbReference type="CDD" id="cd14792">
    <property type="entry name" value="GH27"/>
    <property type="match status" value="1"/>
</dbReference>
<dbReference type="PRINTS" id="PR00740">
    <property type="entry name" value="GLHYDRLASE27"/>
</dbReference>
<dbReference type="KEGG" id="cman:A9D14_04555"/>
<dbReference type="InterPro" id="IPR002241">
    <property type="entry name" value="Glyco_hydro_27"/>
</dbReference>
<dbReference type="InterPro" id="IPR013222">
    <property type="entry name" value="Glyco_hyd_98_carb-bd"/>
</dbReference>
<evidence type="ECO:0000313" key="8">
    <source>
        <dbReference type="EMBL" id="ARU15583.1"/>
    </source>
</evidence>
<protein>
    <recommendedName>
        <fullName evidence="5">Alpha-galactosidase</fullName>
        <ecNumber evidence="5">3.2.1.22</ecNumber>
    </recommendedName>
    <alternativeName>
        <fullName evidence="5">Melibiase</fullName>
    </alternativeName>
</protein>
<dbReference type="Pfam" id="PF17801">
    <property type="entry name" value="Melibiase_C"/>
    <property type="match status" value="1"/>
</dbReference>
<evidence type="ECO:0000256" key="4">
    <source>
        <dbReference type="ARBA" id="ARBA00023295"/>
    </source>
</evidence>
<dbReference type="Pfam" id="PF16499">
    <property type="entry name" value="Melibiase_2"/>
    <property type="match status" value="2"/>
</dbReference>
<dbReference type="PANTHER" id="PTHR11452:SF80">
    <property type="entry name" value="ALPHA-GALACTOSIDASE 1"/>
    <property type="match status" value="1"/>
</dbReference>
<dbReference type="PROSITE" id="PS00512">
    <property type="entry name" value="ALPHA_GALACTOSIDASE"/>
    <property type="match status" value="1"/>
</dbReference>
<evidence type="ECO:0000259" key="7">
    <source>
        <dbReference type="SMART" id="SM00776"/>
    </source>
</evidence>
<keyword evidence="2 6" id="KW-0732">Signal</keyword>
<dbReference type="Proteomes" id="UP000195807">
    <property type="component" value="Chromosome"/>
</dbReference>
<dbReference type="InterPro" id="IPR008979">
    <property type="entry name" value="Galactose-bd-like_sf"/>
</dbReference>
<dbReference type="InterPro" id="IPR038637">
    <property type="entry name" value="NPCBM_sf"/>
</dbReference>
<evidence type="ECO:0000256" key="3">
    <source>
        <dbReference type="ARBA" id="ARBA00022801"/>
    </source>
</evidence>
<dbReference type="RefSeq" id="WP_066843310.1">
    <property type="nucleotide sequence ID" value="NZ_CP019602.1"/>
</dbReference>
<keyword evidence="3 5" id="KW-0378">Hydrolase</keyword>
<dbReference type="AlphaFoldDB" id="A0A1Z1FA25"/>
<dbReference type="EMBL" id="CP019602">
    <property type="protein sequence ID" value="ARU15583.1"/>
    <property type="molecule type" value="Genomic_DNA"/>
</dbReference>
<dbReference type="InterPro" id="IPR013785">
    <property type="entry name" value="Aldolase_TIM"/>
</dbReference>
<dbReference type="SUPFAM" id="SSF51445">
    <property type="entry name" value="(Trans)glycosidases"/>
    <property type="match status" value="1"/>
</dbReference>
<dbReference type="InterPro" id="IPR000111">
    <property type="entry name" value="Glyco_hydro_27/36_CS"/>
</dbReference>
<dbReference type="GO" id="GO:0004557">
    <property type="term" value="F:alpha-galactosidase activity"/>
    <property type="evidence" value="ECO:0007669"/>
    <property type="project" value="UniProtKB-EC"/>
</dbReference>
<comment type="similarity">
    <text evidence="1 5">Belongs to the glycosyl hydrolase 27 family.</text>
</comment>
<dbReference type="Gene3D" id="2.60.120.1060">
    <property type="entry name" value="NPCBM/NEW2 domain"/>
    <property type="match status" value="1"/>
</dbReference>
<sequence length="632" mass="68733">MIRLHLPTLAAACALAALPFSAGADELDPTGEWSAYGGGQAPLPPMGWNSWNAFYHDIDEEKVLASAQIILDSGLADAGYRYVNIDDGWWLKRDTDTGRMVIRTATFPSAATDSDRTSFRPLTDRLHAMGLKAGIYSDIGRNSCGQTFGHGNANNPAGTAAEREVGLYDHIDQDIALYFGEWGFDYIKVDGCGIRGMGADNPNVQKGIYREVTPLIDFDSIAKTDVPAVKDLFAQVGQALVKHNPDGDFLYSLCIWGSANVRSWGKEYGNISRTSEDIAPYWGRMLHNLDSASRRALYAQPGNWNDPDMLFVGTGDFDTDHPAEARSHFSLWAMLNAPLIIGYDLRKATPEQLAILGNRELIALNQDPAGNQAVLAYDTEDVQFFVKTLADGTKAVALFNRTATQMPVTLTADHLKYAADGQIALTDLWSGEASSFTGEQEFTLAPHETRVFRAAGTRALPGGMYLSEMPGRINVAEEGIDFPEPDPMIHRAIVPWQNTRSNGERPRYTGWGGARADSSPYGQMLRVADREFLTGIGVLANSRLEVRGDGFRRFSAMVGRDDSGPDDGSRVRFEVYGDGKLLGASEWMGLAEPAKPLSVDTGGAAIVELVVRGDGKTARPVPVTWGDAALLP</sequence>
<dbReference type="InterPro" id="IPR041233">
    <property type="entry name" value="Melibiase_C"/>
</dbReference>
<keyword evidence="4 5" id="KW-0326">Glycosidase</keyword>
<dbReference type="STRING" id="450378.GCA_001661675_00913"/>
<evidence type="ECO:0000256" key="1">
    <source>
        <dbReference type="ARBA" id="ARBA00009743"/>
    </source>
</evidence>
<dbReference type="InterPro" id="IPR013780">
    <property type="entry name" value="Glyco_hydro_b"/>
</dbReference>
<evidence type="ECO:0000256" key="6">
    <source>
        <dbReference type="SAM" id="SignalP"/>
    </source>
</evidence>
<gene>
    <name evidence="8" type="ORF">A9D14_04555</name>
</gene>